<dbReference type="CDD" id="cd00037">
    <property type="entry name" value="CLECT"/>
    <property type="match status" value="1"/>
</dbReference>
<dbReference type="InterPro" id="IPR016186">
    <property type="entry name" value="C-type_lectin-like/link_sf"/>
</dbReference>
<protein>
    <recommendedName>
        <fullName evidence="2">C-type lectin domain-containing protein</fullName>
    </recommendedName>
</protein>
<reference evidence="3 4" key="1">
    <citation type="journal article" date="2018" name="Nat. Ecol. Evol.">
        <title>Shark genomes provide insights into elasmobranch evolution and the origin of vertebrates.</title>
        <authorList>
            <person name="Hara Y"/>
            <person name="Yamaguchi K"/>
            <person name="Onimaru K"/>
            <person name="Kadota M"/>
            <person name="Koyanagi M"/>
            <person name="Keeley SD"/>
            <person name="Tatsumi K"/>
            <person name="Tanaka K"/>
            <person name="Motone F"/>
            <person name="Kageyama Y"/>
            <person name="Nozu R"/>
            <person name="Adachi N"/>
            <person name="Nishimura O"/>
            <person name="Nakagawa R"/>
            <person name="Tanegashima C"/>
            <person name="Kiyatake I"/>
            <person name="Matsumoto R"/>
            <person name="Murakumo K"/>
            <person name="Nishida K"/>
            <person name="Terakita A"/>
            <person name="Kuratani S"/>
            <person name="Sato K"/>
            <person name="Hyodo S Kuraku.S."/>
        </authorList>
    </citation>
    <scope>NUCLEOTIDE SEQUENCE [LARGE SCALE GENOMIC DNA]</scope>
</reference>
<sequence length="382" mass="43719">MWSRCIAQSFSVHDPLKVFNVPVHASYLLQDKICAQERKFTDMRLRTVLLLTALIYIDAAETASIRNSATRLNEKKGQTLRHHFSDNNYQMKFYPRPISFPEKNAELRYDHPLPENNPEIPLSHPIALPDYNNAKVPYPYSSPLPEGNTVVNYPYPIPFIKSNLESSYYRTHPFRSPNKPTLAQDFPRTYLVASAHKFPVKDNVIMPDNRPYLHPYPHSYPFVNKNKLAPFTYPEVQTYPSSEHESGVEPSHSPDNATEMETQPSLEDELEQDADSSAEDDIEKDITISSEIEMSCQMYARGAHLASIHGEEQNQFIQGLIKQKNPVKSNTWIGLSDCHKEGIYLWTDGSLLDFTKWNTDQPDDESDSENCVSVHSEGTLRL</sequence>
<evidence type="ECO:0000256" key="1">
    <source>
        <dbReference type="SAM" id="MobiDB-lite"/>
    </source>
</evidence>
<comment type="caution">
    <text evidence="3">The sequence shown here is derived from an EMBL/GenBank/DDBJ whole genome shotgun (WGS) entry which is preliminary data.</text>
</comment>
<dbReference type="PROSITE" id="PS50041">
    <property type="entry name" value="C_TYPE_LECTIN_2"/>
    <property type="match status" value="1"/>
</dbReference>
<name>A0A401T4T3_CHIPU</name>
<feature type="compositionally biased region" description="Acidic residues" evidence="1">
    <location>
        <begin position="266"/>
        <end position="282"/>
    </location>
</feature>
<feature type="region of interest" description="Disordered" evidence="1">
    <location>
        <begin position="238"/>
        <end position="282"/>
    </location>
</feature>
<dbReference type="InterPro" id="IPR050111">
    <property type="entry name" value="C-type_lectin/snaclec_domain"/>
</dbReference>
<keyword evidence="4" id="KW-1185">Reference proteome</keyword>
<dbReference type="SUPFAM" id="SSF56436">
    <property type="entry name" value="C-type lectin-like"/>
    <property type="match status" value="1"/>
</dbReference>
<feature type="compositionally biased region" description="Polar residues" evidence="1">
    <location>
        <begin position="253"/>
        <end position="265"/>
    </location>
</feature>
<dbReference type="Gene3D" id="3.10.100.10">
    <property type="entry name" value="Mannose-Binding Protein A, subunit A"/>
    <property type="match status" value="1"/>
</dbReference>
<dbReference type="Pfam" id="PF00059">
    <property type="entry name" value="Lectin_C"/>
    <property type="match status" value="1"/>
</dbReference>
<dbReference type="STRING" id="137246.A0A401T4T3"/>
<dbReference type="OrthoDB" id="7357196at2759"/>
<dbReference type="InterPro" id="IPR001304">
    <property type="entry name" value="C-type_lectin-like"/>
</dbReference>
<accession>A0A401T4T3</accession>
<dbReference type="AlphaFoldDB" id="A0A401T4T3"/>
<dbReference type="InterPro" id="IPR016187">
    <property type="entry name" value="CTDL_fold"/>
</dbReference>
<gene>
    <name evidence="3" type="ORF">chiPu_0016108</name>
</gene>
<organism evidence="3 4">
    <name type="scientific">Chiloscyllium punctatum</name>
    <name type="common">Brownbanded bambooshark</name>
    <name type="synonym">Hemiscyllium punctatum</name>
    <dbReference type="NCBI Taxonomy" id="137246"/>
    <lineage>
        <taxon>Eukaryota</taxon>
        <taxon>Metazoa</taxon>
        <taxon>Chordata</taxon>
        <taxon>Craniata</taxon>
        <taxon>Vertebrata</taxon>
        <taxon>Chondrichthyes</taxon>
        <taxon>Elasmobranchii</taxon>
        <taxon>Galeomorphii</taxon>
        <taxon>Galeoidea</taxon>
        <taxon>Orectolobiformes</taxon>
        <taxon>Hemiscylliidae</taxon>
        <taxon>Chiloscyllium</taxon>
    </lineage>
</organism>
<dbReference type="PANTHER" id="PTHR22803">
    <property type="entry name" value="MANNOSE, PHOSPHOLIPASE, LECTIN RECEPTOR RELATED"/>
    <property type="match status" value="1"/>
</dbReference>
<feature type="domain" description="C-type lectin" evidence="2">
    <location>
        <begin position="290"/>
        <end position="378"/>
    </location>
</feature>
<evidence type="ECO:0000259" key="2">
    <source>
        <dbReference type="PROSITE" id="PS50041"/>
    </source>
</evidence>
<evidence type="ECO:0000313" key="4">
    <source>
        <dbReference type="Proteomes" id="UP000287033"/>
    </source>
</evidence>
<dbReference type="Proteomes" id="UP000287033">
    <property type="component" value="Unassembled WGS sequence"/>
</dbReference>
<proteinExistence type="predicted"/>
<evidence type="ECO:0000313" key="3">
    <source>
        <dbReference type="EMBL" id="GCC37604.1"/>
    </source>
</evidence>
<dbReference type="SMART" id="SM00034">
    <property type="entry name" value="CLECT"/>
    <property type="match status" value="1"/>
</dbReference>
<feature type="region of interest" description="Disordered" evidence="1">
    <location>
        <begin position="360"/>
        <end position="382"/>
    </location>
</feature>
<dbReference type="EMBL" id="BEZZ01001027">
    <property type="protein sequence ID" value="GCC37604.1"/>
    <property type="molecule type" value="Genomic_DNA"/>
</dbReference>